<dbReference type="Proteomes" id="UP000050816">
    <property type="component" value="Unassembled WGS sequence"/>
</dbReference>
<proteinExistence type="predicted"/>
<comment type="caution">
    <text evidence="1">The sequence shown here is derived from an EMBL/GenBank/DDBJ whole genome shotgun (WGS) entry which is preliminary data.</text>
</comment>
<dbReference type="Pfam" id="PF06356">
    <property type="entry name" value="DUF1064"/>
    <property type="match status" value="1"/>
</dbReference>
<reference evidence="1 2" key="1">
    <citation type="journal article" date="2015" name="Genome Announc.">
        <title>Expanding the biotechnology potential of lactobacilli through comparative genomics of 213 strains and associated genera.</title>
        <authorList>
            <person name="Sun Z."/>
            <person name="Harris H.M."/>
            <person name="McCann A."/>
            <person name="Guo C."/>
            <person name="Argimon S."/>
            <person name="Zhang W."/>
            <person name="Yang X."/>
            <person name="Jeffery I.B."/>
            <person name="Cooney J.C."/>
            <person name="Kagawa T.F."/>
            <person name="Liu W."/>
            <person name="Song Y."/>
            <person name="Salvetti E."/>
            <person name="Wrobel A."/>
            <person name="Rasinkangas P."/>
            <person name="Parkhill J."/>
            <person name="Rea M.C."/>
            <person name="O'Sullivan O."/>
            <person name="Ritari J."/>
            <person name="Douillard F.P."/>
            <person name="Paul Ross R."/>
            <person name="Yang R."/>
            <person name="Briner A.E."/>
            <person name="Felis G.E."/>
            <person name="de Vos W.M."/>
            <person name="Barrangou R."/>
            <person name="Klaenhammer T.R."/>
            <person name="Caufield P.W."/>
            <person name="Cui Y."/>
            <person name="Zhang H."/>
            <person name="O'Toole P.W."/>
        </authorList>
    </citation>
    <scope>NUCLEOTIDE SEQUENCE [LARGE SCALE GENOMIC DNA]</scope>
    <source>
        <strain evidence="1 2">DSM 15946</strain>
    </source>
</reference>
<dbReference type="RefSeq" id="WP_056954175.1">
    <property type="nucleotide sequence ID" value="NZ_AZFK01000018.1"/>
</dbReference>
<evidence type="ECO:0000313" key="2">
    <source>
        <dbReference type="Proteomes" id="UP000050816"/>
    </source>
</evidence>
<dbReference type="AlphaFoldDB" id="A0A0R1UL76"/>
<dbReference type="InterPro" id="IPR009414">
    <property type="entry name" value="DUF1064"/>
</dbReference>
<evidence type="ECO:0000313" key="1">
    <source>
        <dbReference type="EMBL" id="KRL91717.1"/>
    </source>
</evidence>
<protein>
    <recommendedName>
        <fullName evidence="3">DUF1064 domain-containing protein</fullName>
    </recommendedName>
</protein>
<dbReference type="PATRIC" id="fig|1423760.3.peg.1206"/>
<dbReference type="EMBL" id="AZFK01000018">
    <property type="protein sequence ID" value="KRL91717.1"/>
    <property type="molecule type" value="Genomic_DNA"/>
</dbReference>
<accession>A0A0R1UL76</accession>
<organism evidence="1 2">
    <name type="scientific">Limosilactobacillus ingluviei DSM 15946</name>
    <dbReference type="NCBI Taxonomy" id="1423760"/>
    <lineage>
        <taxon>Bacteria</taxon>
        <taxon>Bacillati</taxon>
        <taxon>Bacillota</taxon>
        <taxon>Bacilli</taxon>
        <taxon>Lactobacillales</taxon>
        <taxon>Lactobacillaceae</taxon>
        <taxon>Limosilactobacillus</taxon>
    </lineage>
</organism>
<name>A0A0R1UL76_9LACO</name>
<sequence length="155" mass="17897">MKKQAGTWFGEKVKVDGFTFDSKKEHQFYERFIKNSGYNFEVHKGFQLHAAIPLLDGKLKVRSSRYTPDFVVYDHDGSIKHVYDLKNSFTTFAIDQAAALRFKWFELKYGIPVEVVVPRVNSFKVKIMGTTKKFEPVTVDDVGYNIDDLVTVTDK</sequence>
<evidence type="ECO:0008006" key="3">
    <source>
        <dbReference type="Google" id="ProtNLM"/>
    </source>
</evidence>
<gene>
    <name evidence="1" type="ORF">FC43_GL001140</name>
</gene>